<dbReference type="AlphaFoldDB" id="A0A8H4RIP4"/>
<organism evidence="1 2">
    <name type="scientific">Cudoniella acicularis</name>
    <dbReference type="NCBI Taxonomy" id="354080"/>
    <lineage>
        <taxon>Eukaryota</taxon>
        <taxon>Fungi</taxon>
        <taxon>Dikarya</taxon>
        <taxon>Ascomycota</taxon>
        <taxon>Pezizomycotina</taxon>
        <taxon>Leotiomycetes</taxon>
        <taxon>Helotiales</taxon>
        <taxon>Tricladiaceae</taxon>
        <taxon>Cudoniella</taxon>
    </lineage>
</organism>
<dbReference type="EMBL" id="JAAMPI010000601">
    <property type="protein sequence ID" value="KAF4630001.1"/>
    <property type="molecule type" value="Genomic_DNA"/>
</dbReference>
<comment type="caution">
    <text evidence="1">The sequence shown here is derived from an EMBL/GenBank/DDBJ whole genome shotgun (WGS) entry which is preliminary data.</text>
</comment>
<proteinExistence type="predicted"/>
<evidence type="ECO:0000313" key="1">
    <source>
        <dbReference type="EMBL" id="KAF4630001.1"/>
    </source>
</evidence>
<gene>
    <name evidence="1" type="ORF">G7Y89_g8140</name>
</gene>
<accession>A0A8H4RIP4</accession>
<keyword evidence="2" id="KW-1185">Reference proteome</keyword>
<dbReference type="Proteomes" id="UP000566819">
    <property type="component" value="Unassembled WGS sequence"/>
</dbReference>
<protein>
    <submittedName>
        <fullName evidence="1">Uncharacterized protein</fullName>
    </submittedName>
</protein>
<name>A0A8H4RIP4_9HELO</name>
<evidence type="ECO:0000313" key="2">
    <source>
        <dbReference type="Proteomes" id="UP000566819"/>
    </source>
</evidence>
<reference evidence="1 2" key="1">
    <citation type="submission" date="2020-03" db="EMBL/GenBank/DDBJ databases">
        <title>Draft Genome Sequence of Cudoniella acicularis.</title>
        <authorList>
            <person name="Buettner E."/>
            <person name="Kellner H."/>
        </authorList>
    </citation>
    <scope>NUCLEOTIDE SEQUENCE [LARGE SCALE GENOMIC DNA]</scope>
    <source>
        <strain evidence="1 2">DSM 108380</strain>
    </source>
</reference>
<sequence>MPPRIVELRQEDTEMTVKEWYWEMGPGHNLDISKGDQSDIEEFLNRKDENGRKRIKTLIGLENDVDANFIAYDLGVIRKAFEYKFSDFLMPKMVSVASSVPVAFVCRQSYDAFKGFYTMAFATDAAPAST</sequence>